<gene>
    <name evidence="5" type="ORF">YC6258_01409</name>
</gene>
<keyword evidence="6" id="KW-1185">Reference proteome</keyword>
<dbReference type="InterPro" id="IPR036388">
    <property type="entry name" value="WH-like_DNA-bd_sf"/>
</dbReference>
<dbReference type="PATRIC" id="fig|1445510.3.peg.1379"/>
<dbReference type="GO" id="GO:0000160">
    <property type="term" value="P:phosphorelay signal transduction system"/>
    <property type="evidence" value="ECO:0007669"/>
    <property type="project" value="InterPro"/>
</dbReference>
<dbReference type="InterPro" id="IPR016032">
    <property type="entry name" value="Sig_transdc_resp-reg_C-effctor"/>
</dbReference>
<dbReference type="PROSITE" id="PS51755">
    <property type="entry name" value="OMPR_PHOB"/>
    <property type="match status" value="1"/>
</dbReference>
<dbReference type="STRING" id="1445510.YC6258_01409"/>
<dbReference type="OrthoDB" id="6199525at2"/>
<feature type="repeat" description="TPR" evidence="2">
    <location>
        <begin position="780"/>
        <end position="813"/>
    </location>
</feature>
<dbReference type="SMART" id="SM00028">
    <property type="entry name" value="TPR"/>
    <property type="match status" value="4"/>
</dbReference>
<dbReference type="Pfam" id="PF00486">
    <property type="entry name" value="Trans_reg_C"/>
    <property type="match status" value="1"/>
</dbReference>
<evidence type="ECO:0000313" key="6">
    <source>
        <dbReference type="Proteomes" id="UP000032266"/>
    </source>
</evidence>
<dbReference type="InterPro" id="IPR001867">
    <property type="entry name" value="OmpR/PhoB-type_DNA-bd"/>
</dbReference>
<dbReference type="CDD" id="cd00383">
    <property type="entry name" value="trans_reg_C"/>
    <property type="match status" value="1"/>
</dbReference>
<dbReference type="SUPFAM" id="SSF52540">
    <property type="entry name" value="P-loop containing nucleoside triphosphate hydrolases"/>
    <property type="match status" value="1"/>
</dbReference>
<dbReference type="EMBL" id="CP007142">
    <property type="protein sequence ID" value="AJQ93457.1"/>
    <property type="molecule type" value="Genomic_DNA"/>
</dbReference>
<evidence type="ECO:0000259" key="4">
    <source>
        <dbReference type="PROSITE" id="PS51755"/>
    </source>
</evidence>
<dbReference type="Gene3D" id="1.10.10.10">
    <property type="entry name" value="Winged helix-like DNA-binding domain superfamily/Winged helix DNA-binding domain"/>
    <property type="match status" value="1"/>
</dbReference>
<dbReference type="InterPro" id="IPR049052">
    <property type="entry name" value="nSTAND1"/>
</dbReference>
<name>A0A0C5VFT9_9GAMM</name>
<dbReference type="InterPro" id="IPR027417">
    <property type="entry name" value="P-loop_NTPase"/>
</dbReference>
<protein>
    <submittedName>
        <fullName evidence="5">DNA-binding winged-HTH domain</fullName>
    </submittedName>
</protein>
<dbReference type="GO" id="GO:0003677">
    <property type="term" value="F:DNA binding"/>
    <property type="evidence" value="ECO:0007669"/>
    <property type="project" value="UniProtKB-UniRule"/>
</dbReference>
<dbReference type="RefSeq" id="WP_044616238.1">
    <property type="nucleotide sequence ID" value="NZ_CP007142.1"/>
</dbReference>
<dbReference type="SUPFAM" id="SSF48452">
    <property type="entry name" value="TPR-like"/>
    <property type="match status" value="1"/>
</dbReference>
<feature type="DNA-binding region" description="OmpR/PhoB-type" evidence="3">
    <location>
        <begin position="3"/>
        <end position="101"/>
    </location>
</feature>
<evidence type="ECO:0000256" key="3">
    <source>
        <dbReference type="PROSITE-ProRule" id="PRU01091"/>
    </source>
</evidence>
<dbReference type="Gene3D" id="1.25.40.10">
    <property type="entry name" value="Tetratricopeptide repeat domain"/>
    <property type="match status" value="2"/>
</dbReference>
<dbReference type="InterPro" id="IPR011990">
    <property type="entry name" value="TPR-like_helical_dom_sf"/>
</dbReference>
<dbReference type="PANTHER" id="PTHR47691:SF3">
    <property type="entry name" value="HTH-TYPE TRANSCRIPTIONAL REGULATOR RV0890C-RELATED"/>
    <property type="match status" value="1"/>
</dbReference>
<dbReference type="PANTHER" id="PTHR47691">
    <property type="entry name" value="REGULATOR-RELATED"/>
    <property type="match status" value="1"/>
</dbReference>
<dbReference type="KEGG" id="gsn:YC6258_01409"/>
<reference evidence="5 6" key="1">
    <citation type="submission" date="2014-01" db="EMBL/GenBank/DDBJ databases">
        <title>Full genme sequencing of cellulolytic bacterium Gynuella sunshinyii YC6258T gen. nov., sp. nov.</title>
        <authorList>
            <person name="Khan H."/>
            <person name="Chung E.J."/>
            <person name="Chung Y.R."/>
        </authorList>
    </citation>
    <scope>NUCLEOTIDE SEQUENCE [LARGE SCALE GENOMIC DNA]</scope>
    <source>
        <strain evidence="5 6">YC6258</strain>
    </source>
</reference>
<dbReference type="GO" id="GO:0006355">
    <property type="term" value="P:regulation of DNA-templated transcription"/>
    <property type="evidence" value="ECO:0007669"/>
    <property type="project" value="InterPro"/>
</dbReference>
<dbReference type="Proteomes" id="UP000032266">
    <property type="component" value="Chromosome"/>
</dbReference>
<dbReference type="SMART" id="SM00862">
    <property type="entry name" value="Trans_reg_C"/>
    <property type="match status" value="1"/>
</dbReference>
<organism evidence="5 6">
    <name type="scientific">Gynuella sunshinyii YC6258</name>
    <dbReference type="NCBI Taxonomy" id="1445510"/>
    <lineage>
        <taxon>Bacteria</taxon>
        <taxon>Pseudomonadati</taxon>
        <taxon>Pseudomonadota</taxon>
        <taxon>Gammaproteobacteria</taxon>
        <taxon>Oceanospirillales</taxon>
        <taxon>Saccharospirillaceae</taxon>
        <taxon>Gynuella</taxon>
    </lineage>
</organism>
<dbReference type="AlphaFoldDB" id="A0A0C5VFT9"/>
<dbReference type="HOGENOM" id="CLU_279903_0_0_6"/>
<feature type="domain" description="OmpR/PhoB-type" evidence="4">
    <location>
        <begin position="3"/>
        <end position="101"/>
    </location>
</feature>
<evidence type="ECO:0000256" key="2">
    <source>
        <dbReference type="PROSITE-ProRule" id="PRU00339"/>
    </source>
</evidence>
<accession>A0A0C5VFT9</accession>
<proteinExistence type="predicted"/>
<keyword evidence="2" id="KW-0802">TPR repeat</keyword>
<sequence length="1095" mass="123160">MNDHPFFIGEWQVSPKTNTIRRGETVRQLEPRVMDVLVALSSQKGQPLSADEIVQQCWGNTEIGDNPVHKAINQLRRALGDKPSEPLYVETIRKRGYRIVAELSFPASETVTELWQNKSPFPGLRAFSSGDAAVFFGRNEQIVTLLQQLSGQVSNGHTFCLILGPSGSGKSSLLNAGVIPALEDRKGYDGIGVLSHTSLDFADIGKHQLFMDLAAAMLDWEIDGTPLFEGCSAETLVTMITEQIDEVIDICRQRIAVTETSYAHPQLSLFIDRLEVLLSSPLFSTEERDQFLNIIDYLARSGCILIFSACRNDFYPLIVGHPILMAVKASGAVFDLMPPTRLELMQMIRLPATAAGLAWARDPVTQMPLDEILCADASGHPDSLPMLQYTLEALYQQRSSDDELLVSVYQQLGGIEGAIGRKAEEIFLSLPANHQAALSGILPMLLTMTDDGKSITSRTAAWAQLQHPDQIELVQALIDHRLLVSHLYHDEPCFSVCHEALWQHWPRVQTWIRDHRDSLAVKTRLQQQAQRWQQEQRSQDFLLAQGKPLQEAQELQEQNLFVLDVSERELIKASARRAEFRHWLNRAVIALLCTLTLTSVFMSIRSHQAETLARQKRLEAENLLGFMVGEFADKLRSVKRMDLLDGISNEALAYFSSLEQQSNQDTFLPFLKNDLSFKSMFHQAQTLGAIGEVAYSRDRTDEARQAFEAASSVLQRLVQQQKDNLDLLKESGANAFWLGQLEYDDWNLDAALVWFDTYRNYSERMYALAPDSLDAILELSDAHSTMGSLYLEQQNYPAAQTAFQSSLSYTRQAIQMEPDDETLHMNQADTLSWLGSVAKHLGDLQQAIELNLNGQQELEKALEREPDNANIIESLAYSYTQQARMLHYRTEYHQASDKVDQAITMMEKGLIQDPENSGWQDYLLGLKAFQRLLQANKGHPDDADLTAMIEASMGHILENAAIDPSTLIDTIQYYQVKRDWSKSKVLIEQAETQLDVAQSTDTFSSYALQALAELKLMRARLDDQNQNGEHKRQACQAAVELLQPLLEKSRSAEYLMPFVQAHDCLGQQSMIQNEVAALRQMGISDVSFMLVSGAQ</sequence>
<dbReference type="InterPro" id="IPR019734">
    <property type="entry name" value="TPR_rpt"/>
</dbReference>
<evidence type="ECO:0000256" key="1">
    <source>
        <dbReference type="ARBA" id="ARBA00023125"/>
    </source>
</evidence>
<evidence type="ECO:0000313" key="5">
    <source>
        <dbReference type="EMBL" id="AJQ93457.1"/>
    </source>
</evidence>
<dbReference type="SUPFAM" id="SSF46894">
    <property type="entry name" value="C-terminal effector domain of the bipartite response regulators"/>
    <property type="match status" value="1"/>
</dbReference>
<dbReference type="Pfam" id="PF20703">
    <property type="entry name" value="nSTAND1"/>
    <property type="match status" value="1"/>
</dbReference>
<dbReference type="PROSITE" id="PS50005">
    <property type="entry name" value="TPR"/>
    <property type="match status" value="1"/>
</dbReference>
<keyword evidence="1 3" id="KW-0238">DNA-binding</keyword>